<dbReference type="SUPFAM" id="SSF52540">
    <property type="entry name" value="P-loop containing nucleoside triphosphate hydrolases"/>
    <property type="match status" value="1"/>
</dbReference>
<keyword evidence="5 6" id="KW-0539">Nucleus</keyword>
<dbReference type="Pfam" id="PF06858">
    <property type="entry name" value="NOG1"/>
    <property type="match status" value="1"/>
</dbReference>
<evidence type="ECO:0000256" key="3">
    <source>
        <dbReference type="ARBA" id="ARBA00022741"/>
    </source>
</evidence>
<dbReference type="FunFam" id="3.40.50.300:FF:000496">
    <property type="entry name" value="Nucleolar GTP-binding protein 1"/>
    <property type="match status" value="1"/>
</dbReference>
<dbReference type="InterPro" id="IPR027417">
    <property type="entry name" value="P-loop_NTPase"/>
</dbReference>
<evidence type="ECO:0000256" key="7">
    <source>
        <dbReference type="SAM" id="MobiDB-lite"/>
    </source>
</evidence>
<evidence type="ECO:0000256" key="1">
    <source>
        <dbReference type="ARBA" id="ARBA00004604"/>
    </source>
</evidence>
<evidence type="ECO:0000256" key="6">
    <source>
        <dbReference type="PIRNR" id="PIRNR038919"/>
    </source>
</evidence>
<feature type="compositionally biased region" description="Basic and acidic residues" evidence="7">
    <location>
        <begin position="589"/>
        <end position="615"/>
    </location>
</feature>
<dbReference type="InterPro" id="IPR010674">
    <property type="entry name" value="NOG1_Rossman_fold_dom"/>
</dbReference>
<dbReference type="GO" id="GO:0005730">
    <property type="term" value="C:nucleolus"/>
    <property type="evidence" value="ECO:0007669"/>
    <property type="project" value="UniProtKB-SubCell"/>
</dbReference>
<feature type="compositionally biased region" description="Low complexity" evidence="7">
    <location>
        <begin position="625"/>
        <end position="634"/>
    </location>
</feature>
<gene>
    <name evidence="9" type="ORF">TCAL_04221</name>
</gene>
<evidence type="ECO:0000259" key="8">
    <source>
        <dbReference type="PROSITE" id="PS51710"/>
    </source>
</evidence>
<evidence type="ECO:0000313" key="10">
    <source>
        <dbReference type="Proteomes" id="UP000318571"/>
    </source>
</evidence>
<keyword evidence="10" id="KW-1185">Reference proteome</keyword>
<dbReference type="Pfam" id="PF08155">
    <property type="entry name" value="NOGCT"/>
    <property type="match status" value="1"/>
</dbReference>
<evidence type="ECO:0000256" key="2">
    <source>
        <dbReference type="ARBA" id="ARBA00022517"/>
    </source>
</evidence>
<accession>A0A553PMH2</accession>
<dbReference type="Proteomes" id="UP000318571">
    <property type="component" value="Chromosome 11"/>
</dbReference>
<dbReference type="Gene3D" id="3.40.50.300">
    <property type="entry name" value="P-loop containing nucleotide triphosphate hydrolases"/>
    <property type="match status" value="1"/>
</dbReference>
<name>A0A553PMH2_TIGCA</name>
<feature type="region of interest" description="Disordered" evidence="7">
    <location>
        <begin position="520"/>
        <end position="665"/>
    </location>
</feature>
<feature type="compositionally biased region" description="Acidic residues" evidence="7">
    <location>
        <begin position="397"/>
        <end position="411"/>
    </location>
</feature>
<dbReference type="PROSITE" id="PS51710">
    <property type="entry name" value="G_OBG"/>
    <property type="match status" value="1"/>
</dbReference>
<dbReference type="OrthoDB" id="415015at2759"/>
<sequence>MVQYNFKRIAVVPMAKDFIDVILSKTQRKTPTVVHKQYKIGRIRAFYMRKVKFTQSNFNEKLTSILSDFPKLEEIHPFYSDLMNVLYDRDHYKLALGQINTARHLIDNVAKDYVRLLKYGDSLYRCKQLKRAALGRMATIMKKQAQSLSYLEEVRQHLGRLPSIDPNTRTILITGFPNVGKSSFINKITRADVEVQPYAFTTKSLYVGHTDHKYLRWQFIDTPGILDHPLEERNTIEMQAITALAHLRAAVLYMMDPSEQCGYTLEAQQALFENIKPLFANKPLIVVANKADIWRDDLTPEKRAILEVMARDSVDETILEMSNKDDDDSVNRVKVTACDKLLQHRVEQKFQTKKTDSILNRIHVAEPAKRDTLERPPCIPVAALAKRQQKKQKALEGDDGENDEDENEDGMMVDGGRPTRNSTKKKSEREIELEMGDDYILDLNKKYLVKEDEKYDVIPEFINGHNLADYIDPDIMKKLEELEKEEEMRERAGYYGSDAESDDENVKEIHELAEKIRIKKKLMKNEQKLQGTKKSVLPRTTEPKKRERSVSRLKREFEDLGVDMEGTDDAHFARTRGRSGSRKPALKKARMDSEGRVRSSSRTPRDESGVRDPSMKKKLGKLQKKVQNQKFNQFGKSGEGDRHIATKMPKHLFSGKRGTGKTDRR</sequence>
<dbReference type="InterPro" id="IPR041623">
    <property type="entry name" value="NOG1_N"/>
</dbReference>
<feature type="compositionally biased region" description="Basic residues" evidence="7">
    <location>
        <begin position="573"/>
        <end position="588"/>
    </location>
</feature>
<evidence type="ECO:0000256" key="4">
    <source>
        <dbReference type="ARBA" id="ARBA00023134"/>
    </source>
</evidence>
<comment type="function">
    <text evidence="6">Involved in the biogenesis of the 60S ribosomal subunit.</text>
</comment>
<comment type="similarity">
    <text evidence="6">Belongs to the TRAFAC class OBG-HflX-like GTPase superfamily. OBG GTPase family. NOG subfamily.</text>
</comment>
<dbReference type="GO" id="GO:0042254">
    <property type="term" value="P:ribosome biogenesis"/>
    <property type="evidence" value="ECO:0007669"/>
    <property type="project" value="UniProtKB-KW"/>
</dbReference>
<protein>
    <recommendedName>
        <fullName evidence="6">Nucleolar GTP-binding protein 1</fullName>
    </recommendedName>
</protein>
<dbReference type="EMBL" id="VCGU01000003">
    <property type="protein sequence ID" value="TRY78887.1"/>
    <property type="molecule type" value="Genomic_DNA"/>
</dbReference>
<comment type="subcellular location">
    <subcellularLocation>
        <location evidence="1 6">Nucleus</location>
        <location evidence="1 6">Nucleolus</location>
    </subcellularLocation>
</comment>
<dbReference type="Gene3D" id="1.20.120.1190">
    <property type="match status" value="1"/>
</dbReference>
<dbReference type="Pfam" id="PF17835">
    <property type="entry name" value="NOG1_N"/>
    <property type="match status" value="1"/>
</dbReference>
<comment type="caution">
    <text evidence="9">The sequence shown here is derived from an EMBL/GenBank/DDBJ whole genome shotgun (WGS) entry which is preliminary data.</text>
</comment>
<dbReference type="InterPro" id="IPR031167">
    <property type="entry name" value="G_OBG"/>
</dbReference>
<evidence type="ECO:0000313" key="9">
    <source>
        <dbReference type="EMBL" id="TRY78887.1"/>
    </source>
</evidence>
<dbReference type="OMA" id="EWKNDVM"/>
<keyword evidence="4" id="KW-0342">GTP-binding</keyword>
<feature type="region of interest" description="Disordered" evidence="7">
    <location>
        <begin position="385"/>
        <end position="429"/>
    </location>
</feature>
<dbReference type="InterPro" id="IPR012973">
    <property type="entry name" value="NOG_C"/>
</dbReference>
<dbReference type="GO" id="GO:0005525">
    <property type="term" value="F:GTP binding"/>
    <property type="evidence" value="ECO:0007669"/>
    <property type="project" value="UniProtKB-KW"/>
</dbReference>
<feature type="compositionally biased region" description="Basic and acidic residues" evidence="7">
    <location>
        <begin position="541"/>
        <end position="558"/>
    </location>
</feature>
<keyword evidence="3" id="KW-0547">Nucleotide-binding</keyword>
<proteinExistence type="inferred from homology"/>
<feature type="domain" description="OBG-type G" evidence="8">
    <location>
        <begin position="169"/>
        <end position="342"/>
    </location>
</feature>
<organism evidence="9 10">
    <name type="scientific">Tigriopus californicus</name>
    <name type="common">Marine copepod</name>
    <dbReference type="NCBI Taxonomy" id="6832"/>
    <lineage>
        <taxon>Eukaryota</taxon>
        <taxon>Metazoa</taxon>
        <taxon>Ecdysozoa</taxon>
        <taxon>Arthropoda</taxon>
        <taxon>Crustacea</taxon>
        <taxon>Multicrustacea</taxon>
        <taxon>Hexanauplia</taxon>
        <taxon>Copepoda</taxon>
        <taxon>Harpacticoida</taxon>
        <taxon>Harpacticidae</taxon>
        <taxon>Tigriopus</taxon>
    </lineage>
</organism>
<dbReference type="AlphaFoldDB" id="A0A553PMH2"/>
<evidence type="ECO:0000256" key="5">
    <source>
        <dbReference type="ARBA" id="ARBA00023242"/>
    </source>
</evidence>
<dbReference type="CDD" id="cd01897">
    <property type="entry name" value="NOG"/>
    <property type="match status" value="1"/>
</dbReference>
<dbReference type="PIRSF" id="PIRSF038919">
    <property type="entry name" value="NOG1"/>
    <property type="match status" value="1"/>
</dbReference>
<dbReference type="PANTHER" id="PTHR45759">
    <property type="entry name" value="NUCLEOLAR GTP-BINDING PROTEIN 1"/>
    <property type="match status" value="1"/>
</dbReference>
<dbReference type="STRING" id="6832.A0A553PMH2"/>
<dbReference type="InterPro" id="IPR006073">
    <property type="entry name" value="GTP-bd"/>
</dbReference>
<dbReference type="InterPro" id="IPR024926">
    <property type="entry name" value="NOG1"/>
</dbReference>
<reference evidence="9 10" key="1">
    <citation type="journal article" date="2018" name="Nat. Ecol. Evol.">
        <title>Genomic signatures of mitonuclear coevolution across populations of Tigriopus californicus.</title>
        <authorList>
            <person name="Barreto F.S."/>
            <person name="Watson E.T."/>
            <person name="Lima T.G."/>
            <person name="Willett C.S."/>
            <person name="Edmands S."/>
            <person name="Li W."/>
            <person name="Burton R.S."/>
        </authorList>
    </citation>
    <scope>NUCLEOTIDE SEQUENCE [LARGE SCALE GENOMIC DNA]</scope>
    <source>
        <strain evidence="9 10">San Diego</strain>
    </source>
</reference>
<keyword evidence="2 6" id="KW-0690">Ribosome biogenesis</keyword>
<dbReference type="PRINTS" id="PR00326">
    <property type="entry name" value="GTP1OBG"/>
</dbReference>
<dbReference type="FunFam" id="1.20.120.1190:FF:000001">
    <property type="entry name" value="Nucleolar GTP-binding protein 1"/>
    <property type="match status" value="1"/>
</dbReference>